<dbReference type="SMART" id="SM00530">
    <property type="entry name" value="HTH_XRE"/>
    <property type="match status" value="1"/>
</dbReference>
<dbReference type="SUPFAM" id="SSF47413">
    <property type="entry name" value="lambda repressor-like DNA-binding domains"/>
    <property type="match status" value="1"/>
</dbReference>
<dbReference type="CDD" id="cd06529">
    <property type="entry name" value="S24_LexA-like"/>
    <property type="match status" value="1"/>
</dbReference>
<dbReference type="Gene3D" id="2.10.109.10">
    <property type="entry name" value="Umud Fragment, subunit A"/>
    <property type="match status" value="1"/>
</dbReference>
<protein>
    <submittedName>
        <fullName evidence="2">Repressor LexA</fullName>
    </submittedName>
</protein>
<sequence length="223" mass="25011">MSRKRITEVEREIMKDIAINLRKIIKRKGLTQKELSELTGISTSAISDYINEKTLMTPSIIQLLAESLNVQAKDIQSSLAGVDNGGYQSHGIPLIGTICAGEGLLADSNIEDYVYFPYPNKKQPDYALHVKGDSMRDAGIENGDIVYFRRAQWADYNGQIVAALVNDNEEGMLKKIHWSGDDAKIKLIPANNEFQTKEYFPYEISVCGVYMGHFKPFNDKLGE</sequence>
<dbReference type="InterPro" id="IPR001387">
    <property type="entry name" value="Cro/C1-type_HTH"/>
</dbReference>
<dbReference type="InterPro" id="IPR036286">
    <property type="entry name" value="LexA/Signal_pep-like_sf"/>
</dbReference>
<dbReference type="RefSeq" id="WP_068583825.1">
    <property type="nucleotide sequence ID" value="NZ_FTNK01000048.1"/>
</dbReference>
<feature type="domain" description="HTH cro/C1-type" evidence="1">
    <location>
        <begin position="21"/>
        <end position="75"/>
    </location>
</feature>
<name>A0ABY1KEV0_9BACL</name>
<evidence type="ECO:0000313" key="2">
    <source>
        <dbReference type="EMBL" id="SIR72697.1"/>
    </source>
</evidence>
<dbReference type="InterPro" id="IPR039418">
    <property type="entry name" value="LexA-like"/>
</dbReference>
<dbReference type="Proteomes" id="UP000186666">
    <property type="component" value="Unassembled WGS sequence"/>
</dbReference>
<reference evidence="2 3" key="1">
    <citation type="submission" date="2017-01" db="EMBL/GenBank/DDBJ databases">
        <authorList>
            <person name="Varghese N."/>
            <person name="Submissions S."/>
        </authorList>
    </citation>
    <scope>NUCLEOTIDE SEQUENCE [LARGE SCALE GENOMIC DNA]</scope>
    <source>
        <strain evidence="2 3">ATCC 23464</strain>
    </source>
</reference>
<dbReference type="PANTHER" id="PTHR33516">
    <property type="entry name" value="LEXA REPRESSOR"/>
    <property type="match status" value="1"/>
</dbReference>
<gene>
    <name evidence="2" type="ORF">SAMN05421578_14813</name>
</gene>
<organism evidence="2 3">
    <name type="scientific">Paenibacillus macquariensis</name>
    <dbReference type="NCBI Taxonomy" id="948756"/>
    <lineage>
        <taxon>Bacteria</taxon>
        <taxon>Bacillati</taxon>
        <taxon>Bacillota</taxon>
        <taxon>Bacilli</taxon>
        <taxon>Bacillales</taxon>
        <taxon>Paenibacillaceae</taxon>
        <taxon>Paenibacillus</taxon>
    </lineage>
</organism>
<dbReference type="Gene3D" id="1.10.260.40">
    <property type="entry name" value="lambda repressor-like DNA-binding domains"/>
    <property type="match status" value="1"/>
</dbReference>
<dbReference type="SUPFAM" id="SSF51306">
    <property type="entry name" value="LexA/Signal peptidase"/>
    <property type="match status" value="1"/>
</dbReference>
<comment type="caution">
    <text evidence="2">The sequence shown here is derived from an EMBL/GenBank/DDBJ whole genome shotgun (WGS) entry which is preliminary data.</text>
</comment>
<dbReference type="InterPro" id="IPR050077">
    <property type="entry name" value="LexA_repressor"/>
</dbReference>
<dbReference type="Pfam" id="PF00717">
    <property type="entry name" value="Peptidase_S24"/>
    <property type="match status" value="1"/>
</dbReference>
<dbReference type="InterPro" id="IPR010982">
    <property type="entry name" value="Lambda_DNA-bd_dom_sf"/>
</dbReference>
<evidence type="ECO:0000313" key="3">
    <source>
        <dbReference type="Proteomes" id="UP000186666"/>
    </source>
</evidence>
<keyword evidence="3" id="KW-1185">Reference proteome</keyword>
<dbReference type="InterPro" id="IPR015927">
    <property type="entry name" value="Peptidase_S24_S26A/B/C"/>
</dbReference>
<dbReference type="PANTHER" id="PTHR33516:SF2">
    <property type="entry name" value="LEXA REPRESSOR-RELATED"/>
    <property type="match status" value="1"/>
</dbReference>
<dbReference type="Pfam" id="PF01381">
    <property type="entry name" value="HTH_3"/>
    <property type="match status" value="1"/>
</dbReference>
<dbReference type="PROSITE" id="PS50943">
    <property type="entry name" value="HTH_CROC1"/>
    <property type="match status" value="1"/>
</dbReference>
<proteinExistence type="predicted"/>
<evidence type="ECO:0000259" key="1">
    <source>
        <dbReference type="PROSITE" id="PS50943"/>
    </source>
</evidence>
<accession>A0ABY1KEV0</accession>
<dbReference type="EMBL" id="FTNK01000048">
    <property type="protein sequence ID" value="SIR72697.1"/>
    <property type="molecule type" value="Genomic_DNA"/>
</dbReference>
<dbReference type="CDD" id="cd00093">
    <property type="entry name" value="HTH_XRE"/>
    <property type="match status" value="1"/>
</dbReference>